<evidence type="ECO:0000313" key="4">
    <source>
        <dbReference type="Proteomes" id="UP000028091"/>
    </source>
</evidence>
<dbReference type="CDD" id="cd06850">
    <property type="entry name" value="biotinyl_domain"/>
    <property type="match status" value="1"/>
</dbReference>
<dbReference type="Pfam" id="PF00364">
    <property type="entry name" value="Biotin_lipoyl"/>
    <property type="match status" value="1"/>
</dbReference>
<dbReference type="EC" id="6.4.1.2" evidence="3"/>
<organism evidence="3 4">
    <name type="scientific">Bacillus zhangzhouensis</name>
    <dbReference type="NCBI Taxonomy" id="1178540"/>
    <lineage>
        <taxon>Bacteria</taxon>
        <taxon>Bacillati</taxon>
        <taxon>Bacillota</taxon>
        <taxon>Bacilli</taxon>
        <taxon>Bacillales</taxon>
        <taxon>Bacillaceae</taxon>
        <taxon>Bacillus</taxon>
    </lineage>
</organism>
<sequence>MKTVTIQMAGNLWKLLVKQGDEVQKGQEVAILESMKMEIPIVAEEAGVISKVYKAEGEFVDEGEVLLELTE</sequence>
<keyword evidence="3" id="KW-0436">Ligase</keyword>
<reference evidence="3 4" key="1">
    <citation type="submission" date="2012-09" db="EMBL/GenBank/DDBJ databases">
        <title>Genome Sequence of Bacillus sp. DW5-4.</title>
        <authorList>
            <person name="Lai Q."/>
            <person name="Liu Y."/>
            <person name="Shao Z."/>
        </authorList>
    </citation>
    <scope>NUCLEOTIDE SEQUENCE [LARGE SCALE GENOMIC DNA]</scope>
    <source>
        <strain evidence="3 4">DW5-4</strain>
    </source>
</reference>
<dbReference type="AlphaFoldDB" id="A0A081L9L1"/>
<dbReference type="InterPro" id="IPR050709">
    <property type="entry name" value="Biotin_Carboxyl_Carrier/Decarb"/>
</dbReference>
<feature type="domain" description="Lipoyl-binding" evidence="2">
    <location>
        <begin position="1"/>
        <end position="70"/>
    </location>
</feature>
<accession>A0A081L9L1</accession>
<dbReference type="FunFam" id="2.40.50.100:FF:000003">
    <property type="entry name" value="Acetyl-CoA carboxylase biotin carboxyl carrier protein"/>
    <property type="match status" value="1"/>
</dbReference>
<dbReference type="InterPro" id="IPR000089">
    <property type="entry name" value="Biotin_lipoyl"/>
</dbReference>
<dbReference type="NCBIfam" id="NF006079">
    <property type="entry name" value="PRK08225.1"/>
    <property type="match status" value="1"/>
</dbReference>
<evidence type="ECO:0000256" key="1">
    <source>
        <dbReference type="ARBA" id="ARBA00023267"/>
    </source>
</evidence>
<dbReference type="Gene3D" id="2.40.50.100">
    <property type="match status" value="1"/>
</dbReference>
<dbReference type="PANTHER" id="PTHR45266">
    <property type="entry name" value="OXALOACETATE DECARBOXYLASE ALPHA CHAIN"/>
    <property type="match status" value="1"/>
</dbReference>
<dbReference type="SUPFAM" id="SSF51230">
    <property type="entry name" value="Single hybrid motif"/>
    <property type="match status" value="1"/>
</dbReference>
<keyword evidence="4" id="KW-1185">Reference proteome</keyword>
<keyword evidence="1" id="KW-0092">Biotin</keyword>
<dbReference type="eggNOG" id="COG0511">
    <property type="taxonomic scope" value="Bacteria"/>
</dbReference>
<proteinExistence type="predicted"/>
<dbReference type="GO" id="GO:0003989">
    <property type="term" value="F:acetyl-CoA carboxylase activity"/>
    <property type="evidence" value="ECO:0007669"/>
    <property type="project" value="UniProtKB-EC"/>
</dbReference>
<protein>
    <submittedName>
        <fullName evidence="3">Acetyl-CoA carboxylase</fullName>
        <ecNumber evidence="3">6.4.1.2</ecNumber>
    </submittedName>
</protein>
<dbReference type="PANTHER" id="PTHR45266:SF3">
    <property type="entry name" value="OXALOACETATE DECARBOXYLASE ALPHA CHAIN"/>
    <property type="match status" value="1"/>
</dbReference>
<dbReference type="InterPro" id="IPR011053">
    <property type="entry name" value="Single_hybrid_motif"/>
</dbReference>
<dbReference type="PROSITE" id="PS50968">
    <property type="entry name" value="BIOTINYL_LIPOYL"/>
    <property type="match status" value="1"/>
</dbReference>
<name>A0A081L9L1_9BACI</name>
<evidence type="ECO:0000259" key="2">
    <source>
        <dbReference type="PROSITE" id="PS50968"/>
    </source>
</evidence>
<dbReference type="RefSeq" id="WP_034322699.1">
    <property type="nucleotide sequence ID" value="NZ_JALPZN010000050.1"/>
</dbReference>
<dbReference type="EMBL" id="JOTP01000014">
    <property type="protein sequence ID" value="KEP25937.1"/>
    <property type="molecule type" value="Genomic_DNA"/>
</dbReference>
<gene>
    <name evidence="3" type="ORF">BA70_04710</name>
</gene>
<comment type="caution">
    <text evidence="3">The sequence shown here is derived from an EMBL/GenBank/DDBJ whole genome shotgun (WGS) entry which is preliminary data.</text>
</comment>
<evidence type="ECO:0000313" key="3">
    <source>
        <dbReference type="EMBL" id="KEP25937.1"/>
    </source>
</evidence>
<dbReference type="OrthoDB" id="163546at2"/>
<dbReference type="Proteomes" id="UP000028091">
    <property type="component" value="Unassembled WGS sequence"/>
</dbReference>